<dbReference type="AlphaFoldDB" id="A0A7W6E2D5"/>
<dbReference type="InterPro" id="IPR022877">
    <property type="entry name" value="UPF0173"/>
</dbReference>
<evidence type="ECO:0000259" key="3">
    <source>
        <dbReference type="SMART" id="SM00849"/>
    </source>
</evidence>
<accession>A0A7W6E2D5</accession>
<evidence type="ECO:0000313" key="4">
    <source>
        <dbReference type="EMBL" id="MBB3993471.1"/>
    </source>
</evidence>
<sequence length="232" mass="24939">MNIIWLGHGSFRIEIEDQVILVDPWVNDNPMLPSDQHAAAIKGATHILVTHGHTDHIDDVVQISKNTGAPVSGMYELAQHLHGLGAVEGEAFNMGGTIAIGDAVKASMVPASHSSTAGIDGKRHSMGSETGFILRGEGHTIYISGDTGLMADMAWIGDYYKPDIGILSAGGHYTMDMEMAAYAARTYFDFKTIIPCHYRTMPMLEQTAEALTNGVMPGTSVVEPQVMEAINL</sequence>
<dbReference type="NCBIfam" id="NF001911">
    <property type="entry name" value="PRK00685.1"/>
    <property type="match status" value="1"/>
</dbReference>
<dbReference type="Pfam" id="PF12706">
    <property type="entry name" value="Lactamase_B_2"/>
    <property type="match status" value="1"/>
</dbReference>
<dbReference type="GO" id="GO:0016787">
    <property type="term" value="F:hydrolase activity"/>
    <property type="evidence" value="ECO:0007669"/>
    <property type="project" value="UniProtKB-UniRule"/>
</dbReference>
<reference evidence="4 5" key="1">
    <citation type="submission" date="2020-08" db="EMBL/GenBank/DDBJ databases">
        <title>Genomic Encyclopedia of Type Strains, Phase IV (KMG-IV): sequencing the most valuable type-strain genomes for metagenomic binning, comparative biology and taxonomic classification.</title>
        <authorList>
            <person name="Goeker M."/>
        </authorList>
    </citation>
    <scope>NUCLEOTIDE SEQUENCE [LARGE SCALE GENOMIC DNA]</scope>
    <source>
        <strain evidence="4 5">DSM 102234</strain>
    </source>
</reference>
<dbReference type="SMART" id="SM00849">
    <property type="entry name" value="Lactamase_B"/>
    <property type="match status" value="1"/>
</dbReference>
<dbReference type="InterPro" id="IPR036866">
    <property type="entry name" value="RibonucZ/Hydroxyglut_hydro"/>
</dbReference>
<dbReference type="EMBL" id="JACIEI010000002">
    <property type="protein sequence ID" value="MBB3993471.1"/>
    <property type="molecule type" value="Genomic_DNA"/>
</dbReference>
<dbReference type="RefSeq" id="WP_184563565.1">
    <property type="nucleotide sequence ID" value="NZ_JACIEI010000002.1"/>
</dbReference>
<comment type="caution">
    <text evidence="4">The sequence shown here is derived from an EMBL/GenBank/DDBJ whole genome shotgun (WGS) entry which is preliminary data.</text>
</comment>
<keyword evidence="1 2" id="KW-0378">Hydrolase</keyword>
<evidence type="ECO:0000256" key="1">
    <source>
        <dbReference type="ARBA" id="ARBA00022801"/>
    </source>
</evidence>
<dbReference type="InterPro" id="IPR050114">
    <property type="entry name" value="UPF0173_UPF0282_UlaG_hydrolase"/>
</dbReference>
<evidence type="ECO:0000313" key="5">
    <source>
        <dbReference type="Proteomes" id="UP000530268"/>
    </source>
</evidence>
<name>A0A7W6E2D5_9RHOB</name>
<dbReference type="PANTHER" id="PTHR43546">
    <property type="entry name" value="UPF0173 METAL-DEPENDENT HYDROLASE MJ1163-RELATED"/>
    <property type="match status" value="1"/>
</dbReference>
<dbReference type="PANTHER" id="PTHR43546:SF3">
    <property type="entry name" value="UPF0173 METAL-DEPENDENT HYDROLASE MJ1163"/>
    <property type="match status" value="1"/>
</dbReference>
<proteinExistence type="inferred from homology"/>
<keyword evidence="5" id="KW-1185">Reference proteome</keyword>
<organism evidence="4 5">
    <name type="scientific">Sulfitobacter undariae</name>
    <dbReference type="NCBI Taxonomy" id="1563671"/>
    <lineage>
        <taxon>Bacteria</taxon>
        <taxon>Pseudomonadati</taxon>
        <taxon>Pseudomonadota</taxon>
        <taxon>Alphaproteobacteria</taxon>
        <taxon>Rhodobacterales</taxon>
        <taxon>Roseobacteraceae</taxon>
        <taxon>Sulfitobacter</taxon>
    </lineage>
</organism>
<dbReference type="InterPro" id="IPR001279">
    <property type="entry name" value="Metallo-B-lactamas"/>
</dbReference>
<protein>
    <recommendedName>
        <fullName evidence="2">UPF0173 metal-dependent hydrolase GGR95_001099</fullName>
    </recommendedName>
</protein>
<dbReference type="SUPFAM" id="SSF56281">
    <property type="entry name" value="Metallo-hydrolase/oxidoreductase"/>
    <property type="match status" value="1"/>
</dbReference>
<dbReference type="Gene3D" id="3.60.15.10">
    <property type="entry name" value="Ribonuclease Z/Hydroxyacylglutathione hydrolase-like"/>
    <property type="match status" value="1"/>
</dbReference>
<dbReference type="HAMAP" id="MF_00457">
    <property type="entry name" value="UPF0173"/>
    <property type="match status" value="1"/>
</dbReference>
<feature type="domain" description="Metallo-beta-lactamase" evidence="3">
    <location>
        <begin position="7"/>
        <end position="197"/>
    </location>
</feature>
<gene>
    <name evidence="4" type="ORF">GGR95_001099</name>
</gene>
<comment type="similarity">
    <text evidence="2">Belongs to the UPF0173 family.</text>
</comment>
<evidence type="ECO:0000256" key="2">
    <source>
        <dbReference type="HAMAP-Rule" id="MF_00457"/>
    </source>
</evidence>
<dbReference type="Proteomes" id="UP000530268">
    <property type="component" value="Unassembled WGS sequence"/>
</dbReference>